<dbReference type="EMBL" id="JH370146">
    <property type="protein sequence ID" value="ELA41292.1"/>
    <property type="molecule type" value="Genomic_DNA"/>
</dbReference>
<dbReference type="AlphaFoldDB" id="L2GLX0"/>
<dbReference type="Proteomes" id="UP000011082">
    <property type="component" value="Unassembled WGS sequence"/>
</dbReference>
<protein>
    <recommendedName>
        <fullName evidence="3">DASH complex subunit DAD4</fullName>
    </recommendedName>
</protein>
<dbReference type="OrthoDB" id="2190781at2759"/>
<dbReference type="InParanoid" id="L2GLX0"/>
<dbReference type="OMA" id="CILYEIN"/>
<dbReference type="HOGENOM" id="CLU_208698_0_0_1"/>
<accession>L2GLX0</accession>
<dbReference type="GeneID" id="19882375"/>
<organism evidence="1 2">
    <name type="scientific">Vittaforma corneae (strain ATCC 50505)</name>
    <name type="common">Microsporidian parasite</name>
    <name type="synonym">Nosema corneum</name>
    <dbReference type="NCBI Taxonomy" id="993615"/>
    <lineage>
        <taxon>Eukaryota</taxon>
        <taxon>Fungi</taxon>
        <taxon>Fungi incertae sedis</taxon>
        <taxon>Microsporidia</taxon>
        <taxon>Nosematidae</taxon>
        <taxon>Vittaforma</taxon>
    </lineage>
</organism>
<keyword evidence="2" id="KW-1185">Reference proteome</keyword>
<proteinExistence type="predicted"/>
<evidence type="ECO:0000313" key="2">
    <source>
        <dbReference type="Proteomes" id="UP000011082"/>
    </source>
</evidence>
<reference evidence="2" key="1">
    <citation type="submission" date="2011-05" db="EMBL/GenBank/DDBJ databases">
        <title>The genome sequence of Vittaforma corneae strain ATCC 50505.</title>
        <authorList>
            <consortium name="The Broad Institute Genome Sequencing Platform"/>
            <person name="Cuomo C."/>
            <person name="Didier E."/>
            <person name="Bowers L."/>
            <person name="Young S.K."/>
            <person name="Zeng Q."/>
            <person name="Gargeya S."/>
            <person name="Fitzgerald M."/>
            <person name="Haas B."/>
            <person name="Abouelleil A."/>
            <person name="Alvarado L."/>
            <person name="Arachchi H.M."/>
            <person name="Berlin A."/>
            <person name="Chapman S.B."/>
            <person name="Gearin G."/>
            <person name="Goldberg J."/>
            <person name="Griggs A."/>
            <person name="Gujja S."/>
            <person name="Hansen M."/>
            <person name="Heiman D."/>
            <person name="Howarth C."/>
            <person name="Larimer J."/>
            <person name="Lui A."/>
            <person name="MacDonald P.J.P."/>
            <person name="McCowen C."/>
            <person name="Montmayeur A."/>
            <person name="Murphy C."/>
            <person name="Neiman D."/>
            <person name="Pearson M."/>
            <person name="Priest M."/>
            <person name="Roberts A."/>
            <person name="Saif S."/>
            <person name="Shea T."/>
            <person name="Sisk P."/>
            <person name="Stolte C."/>
            <person name="Sykes S."/>
            <person name="Wortman J."/>
            <person name="Nusbaum C."/>
            <person name="Birren B."/>
        </authorList>
    </citation>
    <scope>NUCLEOTIDE SEQUENCE [LARGE SCALE GENOMIC DNA]</scope>
    <source>
        <strain evidence="2">ATCC 50505</strain>
    </source>
</reference>
<evidence type="ECO:0008006" key="3">
    <source>
        <dbReference type="Google" id="ProtNLM"/>
    </source>
</evidence>
<gene>
    <name evidence="1" type="ORF">VICG_01665</name>
</gene>
<dbReference type="VEuPathDB" id="MicrosporidiaDB:VICG_01665"/>
<name>L2GLX0_VITCO</name>
<sequence length="59" mass="6989">MENTLEEKKQKILKRLENTIESSNCILYEINQELQNIVENNRVLEQTADIYNTWSSKGM</sequence>
<evidence type="ECO:0000313" key="1">
    <source>
        <dbReference type="EMBL" id="ELA41292.1"/>
    </source>
</evidence>
<dbReference type="RefSeq" id="XP_007605110.1">
    <property type="nucleotide sequence ID" value="XM_007605048.1"/>
</dbReference>